<keyword evidence="1" id="KW-0238">DNA-binding</keyword>
<dbReference type="SUPFAM" id="SSF47413">
    <property type="entry name" value="lambda repressor-like DNA-binding domains"/>
    <property type="match status" value="1"/>
</dbReference>
<dbReference type="GO" id="GO:0003677">
    <property type="term" value="F:DNA binding"/>
    <property type="evidence" value="ECO:0007669"/>
    <property type="project" value="UniProtKB-KW"/>
</dbReference>
<organism evidence="1 2">
    <name type="scientific">Arthrobacter phage Kumotta</name>
    <dbReference type="NCBI Taxonomy" id="2588498"/>
    <lineage>
        <taxon>Viruses</taxon>
        <taxon>Duplodnaviria</taxon>
        <taxon>Heunggongvirae</taxon>
        <taxon>Uroviricota</taxon>
        <taxon>Caudoviricetes</taxon>
        <taxon>Kumottavirus</taxon>
        <taxon>Kumottavirus kumotta</taxon>
    </lineage>
</organism>
<reference evidence="1 2" key="1">
    <citation type="submission" date="2019-05" db="EMBL/GenBank/DDBJ databases">
        <authorList>
            <person name="Randall S.G."/>
            <person name="Ball S.L."/>
            <person name="Breitenberger C.A."/>
            <person name="Daniels C.J."/>
            <person name="Garlena R.A."/>
            <person name="Russell D.A."/>
            <person name="Pope W.H."/>
            <person name="Jacobs-Sera D."/>
            <person name="Hatfull G.F."/>
        </authorList>
    </citation>
    <scope>NUCLEOTIDE SEQUENCE [LARGE SCALE GENOMIC DNA]</scope>
</reference>
<dbReference type="EMBL" id="MK977703">
    <property type="protein sequence ID" value="QDF19538.1"/>
    <property type="molecule type" value="Genomic_DNA"/>
</dbReference>
<evidence type="ECO:0000313" key="1">
    <source>
        <dbReference type="EMBL" id="QDF19538.1"/>
    </source>
</evidence>
<dbReference type="Proteomes" id="UP000316421">
    <property type="component" value="Segment"/>
</dbReference>
<name>A0A4Y6ELE5_9CAUD</name>
<dbReference type="Gene3D" id="1.10.260.40">
    <property type="entry name" value="lambda repressor-like DNA-binding domains"/>
    <property type="match status" value="1"/>
</dbReference>
<accession>A0A4Y6ELE5</accession>
<protein>
    <submittedName>
        <fullName evidence="1">Helix-turn-helix DNA-binding domain protein</fullName>
    </submittedName>
</protein>
<keyword evidence="2" id="KW-1185">Reference proteome</keyword>
<evidence type="ECO:0000313" key="2">
    <source>
        <dbReference type="Proteomes" id="UP000316421"/>
    </source>
</evidence>
<dbReference type="InterPro" id="IPR010982">
    <property type="entry name" value="Lambda_DNA-bd_dom_sf"/>
</dbReference>
<gene>
    <name evidence="1" type="primary">28</name>
    <name evidence="1" type="ORF">SEA_KUMOTTA_28</name>
</gene>
<sequence>MSYARHERTIPAMNSPDEPAPLSAIAAQRFRIGLAALGLNDSEAARRLGWPQPNVQRKTHHKTVMSLAHLEHIQRTLGIPVRYLLGFDDDFPGMLKRR</sequence>
<proteinExistence type="predicted"/>
<dbReference type="GeneID" id="77924987"/>
<dbReference type="RefSeq" id="YP_010649435.1">
    <property type="nucleotide sequence ID" value="NC_070768.1"/>
</dbReference>
<dbReference type="KEGG" id="vg:77924987"/>